<comment type="caution">
    <text evidence="3">Lacks conserved residue(s) required for the propagation of feature annotation.</text>
</comment>
<dbReference type="Gene3D" id="2.40.10.10">
    <property type="entry name" value="Trypsin-like serine proteases"/>
    <property type="match status" value="1"/>
</dbReference>
<comment type="caution">
    <text evidence="7">The sequence shown here is derived from an EMBL/GenBank/DDBJ whole genome shotgun (WGS) entry which is preliminary data.</text>
</comment>
<dbReference type="Proteomes" id="UP001497623">
    <property type="component" value="Unassembled WGS sequence"/>
</dbReference>
<accession>A0AAV2PTM8</accession>
<feature type="domain" description="ShKT" evidence="6">
    <location>
        <begin position="103"/>
        <end position="134"/>
    </location>
</feature>
<proteinExistence type="predicted"/>
<evidence type="ECO:0000256" key="4">
    <source>
        <dbReference type="RuleBase" id="RU363034"/>
    </source>
</evidence>
<gene>
    <name evidence="7" type="ORF">MNOR_LOCUS3781</name>
</gene>
<dbReference type="InterPro" id="IPR018114">
    <property type="entry name" value="TRYPSIN_HIS"/>
</dbReference>
<dbReference type="SMART" id="SM00020">
    <property type="entry name" value="Tryp_SPc"/>
    <property type="match status" value="1"/>
</dbReference>
<reference evidence="7 8" key="1">
    <citation type="submission" date="2024-05" db="EMBL/GenBank/DDBJ databases">
        <authorList>
            <person name="Wallberg A."/>
        </authorList>
    </citation>
    <scope>NUCLEOTIDE SEQUENCE [LARGE SCALE GENOMIC DNA]</scope>
</reference>
<dbReference type="SMART" id="SM00254">
    <property type="entry name" value="ShKT"/>
    <property type="match status" value="1"/>
</dbReference>
<dbReference type="InterPro" id="IPR033116">
    <property type="entry name" value="TRYPSIN_SER"/>
</dbReference>
<dbReference type="InterPro" id="IPR003582">
    <property type="entry name" value="ShKT_dom"/>
</dbReference>
<dbReference type="PROSITE" id="PS50240">
    <property type="entry name" value="TRYPSIN_DOM"/>
    <property type="match status" value="1"/>
</dbReference>
<name>A0AAV2PTM8_MEGNR</name>
<feature type="disulfide bond" evidence="2">
    <location>
        <begin position="3"/>
        <end position="21"/>
    </location>
</feature>
<dbReference type="PANTHER" id="PTHR24252">
    <property type="entry name" value="ACROSIN-RELATED"/>
    <property type="match status" value="1"/>
</dbReference>
<dbReference type="InterPro" id="IPR043504">
    <property type="entry name" value="Peptidase_S1_PA_chymotrypsin"/>
</dbReference>
<feature type="disulfide bond" evidence="2">
    <location>
        <begin position="73"/>
        <end position="88"/>
    </location>
</feature>
<dbReference type="PANTHER" id="PTHR24252:SF7">
    <property type="entry name" value="HYALIN"/>
    <property type="match status" value="1"/>
</dbReference>
<feature type="domain" description="Peptidase S1" evidence="5">
    <location>
        <begin position="151"/>
        <end position="399"/>
    </location>
</feature>
<feature type="disulfide bond" evidence="2">
    <location>
        <begin position="61"/>
        <end position="79"/>
    </location>
</feature>
<keyword evidence="1 2" id="KW-1015">Disulfide bond</keyword>
<dbReference type="EMBL" id="CAXKWB010001330">
    <property type="protein sequence ID" value="CAL4064029.1"/>
    <property type="molecule type" value="Genomic_DNA"/>
</dbReference>
<dbReference type="InterPro" id="IPR002172">
    <property type="entry name" value="LDrepeatLR_classA_rpt"/>
</dbReference>
<dbReference type="GO" id="GO:0006508">
    <property type="term" value="P:proteolysis"/>
    <property type="evidence" value="ECO:0007669"/>
    <property type="project" value="UniProtKB-KW"/>
</dbReference>
<dbReference type="PRINTS" id="PR00722">
    <property type="entry name" value="CHYMOTRYPSIN"/>
</dbReference>
<dbReference type="PROSITE" id="PS51670">
    <property type="entry name" value="SHKT"/>
    <property type="match status" value="1"/>
</dbReference>
<dbReference type="Pfam" id="PF01549">
    <property type="entry name" value="ShK"/>
    <property type="match status" value="1"/>
</dbReference>
<evidence type="ECO:0000259" key="5">
    <source>
        <dbReference type="PROSITE" id="PS50240"/>
    </source>
</evidence>
<keyword evidence="4" id="KW-0378">Hydrolase</keyword>
<keyword evidence="4" id="KW-0720">Serine protease</keyword>
<protein>
    <submittedName>
        <fullName evidence="7">Uncharacterized protein</fullName>
    </submittedName>
</protein>
<dbReference type="Pfam" id="PF00089">
    <property type="entry name" value="Trypsin"/>
    <property type="match status" value="1"/>
</dbReference>
<sequence length="405" mass="45113">MQCPNGRCIRDAWKCDGYQDCEDASDETNCEFIPISQGSNGTASQSAVTSFAPQQCSGFECSNGRCIISSWKCDGLDDCGDKSDETSCSKRREYVGMNTRRNCQDRSTSCPSYSSYCTSYRFVQTYCPKTCKICTGGSPACQCGVPNRQRIIGGTEVSPRREYPWQVGLRTRHPNPPSRYFFNCGGSIINDRWILTAAHCIFDKNTCRWKYDAGSPLEVVVGEHSQSTTNEDSRETKIYNVKEYIKHYSFVCGPTYDYDFALLELTERIPFNNNIRPICLPTDDTKTYVGWGIMLGWGQTTNNDDSLSNNLLEVALPIRANNNCGRWGRLDNIKMCVGSTSLNDVCRGDSGGPLFVVENNRYVLVGINSYSGQRCANPDTPAVFARVSKVLPWITATTANGNKCN</sequence>
<dbReference type="GO" id="GO:0004252">
    <property type="term" value="F:serine-type endopeptidase activity"/>
    <property type="evidence" value="ECO:0007669"/>
    <property type="project" value="InterPro"/>
</dbReference>
<dbReference type="PROSITE" id="PS01209">
    <property type="entry name" value="LDLRA_1"/>
    <property type="match status" value="1"/>
</dbReference>
<dbReference type="Pfam" id="PF00057">
    <property type="entry name" value="Ldl_recept_a"/>
    <property type="match status" value="2"/>
</dbReference>
<evidence type="ECO:0000313" key="8">
    <source>
        <dbReference type="Proteomes" id="UP001497623"/>
    </source>
</evidence>
<dbReference type="PROSITE" id="PS00134">
    <property type="entry name" value="TRYPSIN_HIS"/>
    <property type="match status" value="1"/>
</dbReference>
<dbReference type="InterPro" id="IPR001254">
    <property type="entry name" value="Trypsin_dom"/>
</dbReference>
<evidence type="ECO:0000256" key="1">
    <source>
        <dbReference type="ARBA" id="ARBA00023157"/>
    </source>
</evidence>
<dbReference type="Gene3D" id="4.10.400.10">
    <property type="entry name" value="Low-density Lipoprotein Receptor"/>
    <property type="match status" value="2"/>
</dbReference>
<organism evidence="7 8">
    <name type="scientific">Meganyctiphanes norvegica</name>
    <name type="common">Northern krill</name>
    <name type="synonym">Thysanopoda norvegica</name>
    <dbReference type="NCBI Taxonomy" id="48144"/>
    <lineage>
        <taxon>Eukaryota</taxon>
        <taxon>Metazoa</taxon>
        <taxon>Ecdysozoa</taxon>
        <taxon>Arthropoda</taxon>
        <taxon>Crustacea</taxon>
        <taxon>Multicrustacea</taxon>
        <taxon>Malacostraca</taxon>
        <taxon>Eumalacostraca</taxon>
        <taxon>Eucarida</taxon>
        <taxon>Euphausiacea</taxon>
        <taxon>Euphausiidae</taxon>
        <taxon>Meganyctiphanes</taxon>
    </lineage>
</organism>
<dbReference type="PROSITE" id="PS00135">
    <property type="entry name" value="TRYPSIN_SER"/>
    <property type="match status" value="1"/>
</dbReference>
<dbReference type="FunFam" id="2.40.10.10:FF:000068">
    <property type="entry name" value="transmembrane protease serine 2"/>
    <property type="match status" value="1"/>
</dbReference>
<dbReference type="InterPro" id="IPR036055">
    <property type="entry name" value="LDL_receptor-like_sf"/>
</dbReference>
<evidence type="ECO:0000256" key="3">
    <source>
        <dbReference type="PROSITE-ProRule" id="PRU01005"/>
    </source>
</evidence>
<feature type="disulfide bond" evidence="2">
    <location>
        <begin position="15"/>
        <end position="30"/>
    </location>
</feature>
<dbReference type="SUPFAM" id="SSF50494">
    <property type="entry name" value="Trypsin-like serine proteases"/>
    <property type="match status" value="1"/>
</dbReference>
<dbReference type="CDD" id="cd00190">
    <property type="entry name" value="Tryp_SPc"/>
    <property type="match status" value="1"/>
</dbReference>
<evidence type="ECO:0000259" key="6">
    <source>
        <dbReference type="PROSITE" id="PS51670"/>
    </source>
</evidence>
<dbReference type="InterPro" id="IPR023415">
    <property type="entry name" value="LDLR_class-A_CS"/>
</dbReference>
<dbReference type="InterPro" id="IPR001314">
    <property type="entry name" value="Peptidase_S1A"/>
</dbReference>
<dbReference type="CDD" id="cd00112">
    <property type="entry name" value="LDLa"/>
    <property type="match status" value="2"/>
</dbReference>
<dbReference type="SMART" id="SM00192">
    <property type="entry name" value="LDLa"/>
    <property type="match status" value="2"/>
</dbReference>
<keyword evidence="8" id="KW-1185">Reference proteome</keyword>
<dbReference type="PROSITE" id="PS50068">
    <property type="entry name" value="LDLRA_2"/>
    <property type="match status" value="2"/>
</dbReference>
<keyword evidence="4" id="KW-0645">Protease</keyword>
<dbReference type="Gene3D" id="1.10.10.1870">
    <property type="entry name" value="ShTK domain-like"/>
    <property type="match status" value="1"/>
</dbReference>
<evidence type="ECO:0000313" key="7">
    <source>
        <dbReference type="EMBL" id="CAL4064029.1"/>
    </source>
</evidence>
<evidence type="ECO:0000256" key="2">
    <source>
        <dbReference type="PROSITE-ProRule" id="PRU00124"/>
    </source>
</evidence>
<dbReference type="AlphaFoldDB" id="A0AAV2PTM8"/>
<dbReference type="InterPro" id="IPR009003">
    <property type="entry name" value="Peptidase_S1_PA"/>
</dbReference>
<dbReference type="SUPFAM" id="SSF57424">
    <property type="entry name" value="LDL receptor-like module"/>
    <property type="match status" value="2"/>
</dbReference>